<feature type="disulfide bond" evidence="13">
    <location>
        <begin position="190"/>
        <end position="197"/>
    </location>
</feature>
<evidence type="ECO:0000256" key="1">
    <source>
        <dbReference type="ARBA" id="ARBA00004613"/>
    </source>
</evidence>
<evidence type="ECO:0000256" key="9">
    <source>
        <dbReference type="ARBA" id="ARBA00034045"/>
    </source>
</evidence>
<dbReference type="GO" id="GO:0005576">
    <property type="term" value="C:extracellular region"/>
    <property type="evidence" value="ECO:0007669"/>
    <property type="project" value="UniProtKB-SubCell"/>
</dbReference>
<dbReference type="InterPro" id="IPR000675">
    <property type="entry name" value="Cutinase/axe"/>
</dbReference>
<dbReference type="InterPro" id="IPR029058">
    <property type="entry name" value="AB_hydrolase_fold"/>
</dbReference>
<keyword evidence="4 14" id="KW-0719">Serine esterase</keyword>
<dbReference type="PANTHER" id="PTHR48250">
    <property type="entry name" value="CUTINASE 2-RELATED"/>
    <property type="match status" value="1"/>
</dbReference>
<dbReference type="GO" id="GO:0050525">
    <property type="term" value="F:cutinase activity"/>
    <property type="evidence" value="ECO:0007669"/>
    <property type="project" value="UniProtKB-UniRule"/>
</dbReference>
<dbReference type="PROSITE" id="PS00931">
    <property type="entry name" value="CUTINASE_2"/>
    <property type="match status" value="1"/>
</dbReference>
<gene>
    <name evidence="15" type="ORF">HII31_07478</name>
</gene>
<feature type="disulfide bond" evidence="13">
    <location>
        <begin position="46"/>
        <end position="125"/>
    </location>
</feature>
<dbReference type="SUPFAM" id="SSF53474">
    <property type="entry name" value="alpha/beta-Hydrolases"/>
    <property type="match status" value="1"/>
</dbReference>
<feature type="signal peptide" evidence="14">
    <location>
        <begin position="1"/>
        <end position="17"/>
    </location>
</feature>
<evidence type="ECO:0000256" key="4">
    <source>
        <dbReference type="ARBA" id="ARBA00022487"/>
    </source>
</evidence>
<comment type="similarity">
    <text evidence="2 14">Belongs to the cutinase family.</text>
</comment>
<evidence type="ECO:0000256" key="2">
    <source>
        <dbReference type="ARBA" id="ARBA00007534"/>
    </source>
</evidence>
<evidence type="ECO:0000313" key="16">
    <source>
        <dbReference type="Proteomes" id="UP000660729"/>
    </source>
</evidence>
<comment type="caution">
    <text evidence="15">The sequence shown here is derived from an EMBL/GenBank/DDBJ whole genome shotgun (WGS) entry which is preliminary data.</text>
</comment>
<keyword evidence="6 14" id="KW-0732">Signal</keyword>
<dbReference type="InterPro" id="IPR011150">
    <property type="entry name" value="Cutinase_monf"/>
</dbReference>
<keyword evidence="7 14" id="KW-0378">Hydrolase</keyword>
<evidence type="ECO:0000256" key="10">
    <source>
        <dbReference type="ARBA" id="ARBA00057514"/>
    </source>
</evidence>
<evidence type="ECO:0000256" key="13">
    <source>
        <dbReference type="PIRSR" id="PIRSR611150-2"/>
    </source>
</evidence>
<dbReference type="InterPro" id="IPR043580">
    <property type="entry name" value="CUTINASE_1"/>
</dbReference>
<feature type="active site" description="Nucleophile" evidence="12">
    <location>
        <position position="136"/>
    </location>
</feature>
<dbReference type="PROSITE" id="PS00155">
    <property type="entry name" value="CUTINASE_1"/>
    <property type="match status" value="1"/>
</dbReference>
<evidence type="ECO:0000256" key="3">
    <source>
        <dbReference type="ARBA" id="ARBA00013095"/>
    </source>
</evidence>
<evidence type="ECO:0000313" key="15">
    <source>
        <dbReference type="EMBL" id="KAF7191118.1"/>
    </source>
</evidence>
<dbReference type="OrthoDB" id="3225429at2759"/>
<evidence type="ECO:0000256" key="11">
    <source>
        <dbReference type="ARBA" id="ARBA00074522"/>
    </source>
</evidence>
<dbReference type="GO" id="GO:0016052">
    <property type="term" value="P:carbohydrate catabolic process"/>
    <property type="evidence" value="ECO:0007669"/>
    <property type="project" value="TreeGrafter"/>
</dbReference>
<sequence length="230" mass="23680">MIFTAILVGLLASSTYAFPAEDVEDAAKSLEARQSATSNELQNGACRQVTFIFARGSTESGNMGITVGPQTCSGLKRSLGSTNVACQGIGGAYDASLGDNALPRGTSSAAIAEASRLFRLANTKCPDTIVVTGGYSQGAALVAASLSDLSQQAPAVAGQVAGAILYGYTRNEQNGGRIPNYPTERTKVFCAMGDLVCEGTLIVLAPHLSYGDDVDEAVDFLAQRIEAAGV</sequence>
<comment type="function">
    <text evidence="10">Catalyzes the hydrolysis of complex carboxylic polyesters found in the cell wall of plants. Degrades cutin, a macromolecule that forms the structure of the plant cuticle. Allows pathogenic fungi to penetrate through the cuticular barrier into the host plant during the initial stage of fungal infection.</text>
</comment>
<dbReference type="EMBL" id="JABCIY010000160">
    <property type="protein sequence ID" value="KAF7191118.1"/>
    <property type="molecule type" value="Genomic_DNA"/>
</dbReference>
<proteinExistence type="inferred from homology"/>
<name>A0A8H6RHB3_9PEZI</name>
<keyword evidence="16" id="KW-1185">Reference proteome</keyword>
<comment type="catalytic activity">
    <reaction evidence="9 14">
        <text>cutin + H2O = cutin monomers.</text>
        <dbReference type="EC" id="3.1.1.74"/>
    </reaction>
</comment>
<accession>A0A8H6RHB3</accession>
<dbReference type="PRINTS" id="PR00129">
    <property type="entry name" value="CUTINASE"/>
</dbReference>
<evidence type="ECO:0000256" key="6">
    <source>
        <dbReference type="ARBA" id="ARBA00022729"/>
    </source>
</evidence>
<dbReference type="PANTHER" id="PTHR48250:SF3">
    <property type="entry name" value="CUTINASE 1-RELATED"/>
    <property type="match status" value="1"/>
</dbReference>
<evidence type="ECO:0000256" key="8">
    <source>
        <dbReference type="ARBA" id="ARBA00023157"/>
    </source>
</evidence>
<protein>
    <recommendedName>
        <fullName evidence="11 14">Cutinase</fullName>
        <ecNumber evidence="3 14">3.1.1.74</ecNumber>
    </recommendedName>
</protein>
<dbReference type="FunFam" id="3.40.50.1820:FF:000235">
    <property type="entry name" value="Cutinase 1"/>
    <property type="match status" value="1"/>
</dbReference>
<evidence type="ECO:0000256" key="14">
    <source>
        <dbReference type="RuleBase" id="RU361263"/>
    </source>
</evidence>
<dbReference type="SMART" id="SM01110">
    <property type="entry name" value="Cutinase"/>
    <property type="match status" value="1"/>
</dbReference>
<comment type="subcellular location">
    <subcellularLocation>
        <location evidence="1 14">Secreted</location>
    </subcellularLocation>
</comment>
<evidence type="ECO:0000256" key="12">
    <source>
        <dbReference type="PIRSR" id="PIRSR611150-1"/>
    </source>
</evidence>
<keyword evidence="5 14" id="KW-0964">Secreted</keyword>
<keyword evidence="8 13" id="KW-1015">Disulfide bond</keyword>
<reference evidence="15" key="1">
    <citation type="submission" date="2020-04" db="EMBL/GenBank/DDBJ databases">
        <title>Draft genome resource of the tomato pathogen Pseudocercospora fuligena.</title>
        <authorList>
            <person name="Zaccaron A."/>
        </authorList>
    </citation>
    <scope>NUCLEOTIDE SEQUENCE</scope>
    <source>
        <strain evidence="15">PF001</strain>
    </source>
</reference>
<evidence type="ECO:0000256" key="7">
    <source>
        <dbReference type="ARBA" id="ARBA00022801"/>
    </source>
</evidence>
<organism evidence="15 16">
    <name type="scientific">Pseudocercospora fuligena</name>
    <dbReference type="NCBI Taxonomy" id="685502"/>
    <lineage>
        <taxon>Eukaryota</taxon>
        <taxon>Fungi</taxon>
        <taxon>Dikarya</taxon>
        <taxon>Ascomycota</taxon>
        <taxon>Pezizomycotina</taxon>
        <taxon>Dothideomycetes</taxon>
        <taxon>Dothideomycetidae</taxon>
        <taxon>Mycosphaerellales</taxon>
        <taxon>Mycosphaerellaceae</taxon>
        <taxon>Pseudocercospora</taxon>
    </lineage>
</organism>
<dbReference type="AlphaFoldDB" id="A0A8H6RHB3"/>
<dbReference type="Proteomes" id="UP000660729">
    <property type="component" value="Unassembled WGS sequence"/>
</dbReference>
<feature type="chain" id="PRO_5034618522" description="Cutinase" evidence="14">
    <location>
        <begin position="18"/>
        <end position="230"/>
    </location>
</feature>
<dbReference type="Pfam" id="PF01083">
    <property type="entry name" value="Cutinase"/>
    <property type="match status" value="1"/>
</dbReference>
<dbReference type="EC" id="3.1.1.74" evidence="3 14"/>
<dbReference type="InterPro" id="IPR043579">
    <property type="entry name" value="CUTINASE_2"/>
</dbReference>
<feature type="active site" description="Proton donor/acceptor" evidence="12">
    <location>
        <position position="207"/>
    </location>
</feature>
<feature type="active site" evidence="12">
    <location>
        <position position="194"/>
    </location>
</feature>
<dbReference type="Gene3D" id="3.40.50.1820">
    <property type="entry name" value="alpha/beta hydrolase"/>
    <property type="match status" value="1"/>
</dbReference>
<evidence type="ECO:0000256" key="5">
    <source>
        <dbReference type="ARBA" id="ARBA00022525"/>
    </source>
</evidence>